<dbReference type="EMBL" id="CM042011">
    <property type="protein sequence ID" value="KAI3766321.1"/>
    <property type="molecule type" value="Genomic_DNA"/>
</dbReference>
<gene>
    <name evidence="1" type="ORF">L2E82_16375</name>
</gene>
<sequence length="142" mass="16344">MDKSKSEFEFDPELDFAQFLKEAKTHVSEEARKERTKAKRSWKTSIFSWMKSNKKEEEQQQPTVKTAYRKSTTRQGYVSGPINGVKGCNSERPNSNRPRSGPLSGLFNHRKKMEEFQMPYISLGQLTSPSNISNYGPVYLVT</sequence>
<proteinExistence type="predicted"/>
<keyword evidence="2" id="KW-1185">Reference proteome</keyword>
<evidence type="ECO:0000313" key="1">
    <source>
        <dbReference type="EMBL" id="KAI3766321.1"/>
    </source>
</evidence>
<name>A0ACB9F5X8_CICIN</name>
<reference evidence="2" key="1">
    <citation type="journal article" date="2022" name="Mol. Ecol. Resour.">
        <title>The genomes of chicory, endive, great burdock and yacon provide insights into Asteraceae palaeo-polyploidization history and plant inulin production.</title>
        <authorList>
            <person name="Fan W."/>
            <person name="Wang S."/>
            <person name="Wang H."/>
            <person name="Wang A."/>
            <person name="Jiang F."/>
            <person name="Liu H."/>
            <person name="Zhao H."/>
            <person name="Xu D."/>
            <person name="Zhang Y."/>
        </authorList>
    </citation>
    <scope>NUCLEOTIDE SEQUENCE [LARGE SCALE GENOMIC DNA]</scope>
    <source>
        <strain evidence="2">cv. Punajuju</strain>
    </source>
</reference>
<evidence type="ECO:0000313" key="2">
    <source>
        <dbReference type="Proteomes" id="UP001055811"/>
    </source>
</evidence>
<organism evidence="1 2">
    <name type="scientific">Cichorium intybus</name>
    <name type="common">Chicory</name>
    <dbReference type="NCBI Taxonomy" id="13427"/>
    <lineage>
        <taxon>Eukaryota</taxon>
        <taxon>Viridiplantae</taxon>
        <taxon>Streptophyta</taxon>
        <taxon>Embryophyta</taxon>
        <taxon>Tracheophyta</taxon>
        <taxon>Spermatophyta</taxon>
        <taxon>Magnoliopsida</taxon>
        <taxon>eudicotyledons</taxon>
        <taxon>Gunneridae</taxon>
        <taxon>Pentapetalae</taxon>
        <taxon>asterids</taxon>
        <taxon>campanulids</taxon>
        <taxon>Asterales</taxon>
        <taxon>Asteraceae</taxon>
        <taxon>Cichorioideae</taxon>
        <taxon>Cichorieae</taxon>
        <taxon>Cichoriinae</taxon>
        <taxon>Cichorium</taxon>
    </lineage>
</organism>
<dbReference type="Proteomes" id="UP001055811">
    <property type="component" value="Linkage Group LG03"/>
</dbReference>
<comment type="caution">
    <text evidence="1">The sequence shown here is derived from an EMBL/GenBank/DDBJ whole genome shotgun (WGS) entry which is preliminary data.</text>
</comment>
<reference evidence="1 2" key="2">
    <citation type="journal article" date="2022" name="Mol. Ecol. Resour.">
        <title>The genomes of chicory, endive, great burdock and yacon provide insights into Asteraceae paleo-polyploidization history and plant inulin production.</title>
        <authorList>
            <person name="Fan W."/>
            <person name="Wang S."/>
            <person name="Wang H."/>
            <person name="Wang A."/>
            <person name="Jiang F."/>
            <person name="Liu H."/>
            <person name="Zhao H."/>
            <person name="Xu D."/>
            <person name="Zhang Y."/>
        </authorList>
    </citation>
    <scope>NUCLEOTIDE SEQUENCE [LARGE SCALE GENOMIC DNA]</scope>
    <source>
        <strain evidence="2">cv. Punajuju</strain>
        <tissue evidence="1">Leaves</tissue>
    </source>
</reference>
<accession>A0ACB9F5X8</accession>
<protein>
    <submittedName>
        <fullName evidence="1">Uncharacterized protein</fullName>
    </submittedName>
</protein>